<evidence type="ECO:0000256" key="2">
    <source>
        <dbReference type="ARBA" id="ARBA00022741"/>
    </source>
</evidence>
<dbReference type="Pfam" id="PF00931">
    <property type="entry name" value="NB-ARC"/>
    <property type="match status" value="1"/>
</dbReference>
<dbReference type="InterPro" id="IPR032675">
    <property type="entry name" value="LRR_dom_sf"/>
</dbReference>
<evidence type="ECO:0000259" key="7">
    <source>
        <dbReference type="Pfam" id="PF23598"/>
    </source>
</evidence>
<dbReference type="InterPro" id="IPR027417">
    <property type="entry name" value="P-loop_NTPase"/>
</dbReference>
<dbReference type="InterPro" id="IPR036388">
    <property type="entry name" value="WH-like_DNA-bd_sf"/>
</dbReference>
<feature type="domain" description="Disease resistance protein winged helix" evidence="6">
    <location>
        <begin position="383"/>
        <end position="454"/>
    </location>
</feature>
<dbReference type="SUPFAM" id="SSF52058">
    <property type="entry name" value="L domain-like"/>
    <property type="match status" value="1"/>
</dbReference>
<keyword evidence="2" id="KW-0547">Nucleotide-binding</keyword>
<dbReference type="PRINTS" id="PR00364">
    <property type="entry name" value="DISEASERSIST"/>
</dbReference>
<dbReference type="Proteomes" id="UP000607653">
    <property type="component" value="Unassembled WGS sequence"/>
</dbReference>
<dbReference type="InterPro" id="IPR041118">
    <property type="entry name" value="Rx_N"/>
</dbReference>
<evidence type="ECO:0008006" key="10">
    <source>
        <dbReference type="Google" id="ProtNLM"/>
    </source>
</evidence>
<dbReference type="Pfam" id="PF23559">
    <property type="entry name" value="WHD_DRP"/>
    <property type="match status" value="1"/>
</dbReference>
<dbReference type="SUPFAM" id="SSF52540">
    <property type="entry name" value="P-loop containing nucleoside triphosphate hydrolases"/>
    <property type="match status" value="1"/>
</dbReference>
<dbReference type="InterPro" id="IPR002182">
    <property type="entry name" value="NB-ARC"/>
</dbReference>
<dbReference type="Pfam" id="PF23598">
    <property type="entry name" value="LRR_14"/>
    <property type="match status" value="1"/>
</dbReference>
<dbReference type="FunFam" id="1.10.10.10:FF:000322">
    <property type="entry name" value="Probable disease resistance protein At1g63360"/>
    <property type="match status" value="1"/>
</dbReference>
<evidence type="ECO:0000256" key="1">
    <source>
        <dbReference type="ARBA" id="ARBA00022737"/>
    </source>
</evidence>
<evidence type="ECO:0000313" key="8">
    <source>
        <dbReference type="EMBL" id="DAD42822.1"/>
    </source>
</evidence>
<feature type="domain" description="NB-ARC" evidence="4">
    <location>
        <begin position="139"/>
        <end position="294"/>
    </location>
</feature>
<dbReference type="PANTHER" id="PTHR23155:SF1205">
    <property type="entry name" value="DISEASE RESISTANCE PROTEIN RPM1"/>
    <property type="match status" value="1"/>
</dbReference>
<dbReference type="GO" id="GO:0051707">
    <property type="term" value="P:response to other organism"/>
    <property type="evidence" value="ECO:0007669"/>
    <property type="project" value="UniProtKB-ARBA"/>
</dbReference>
<dbReference type="Pfam" id="PF18052">
    <property type="entry name" value="Rx_N"/>
    <property type="match status" value="1"/>
</dbReference>
<keyword evidence="3" id="KW-0611">Plant defense</keyword>
<feature type="domain" description="Disease resistance N-terminal" evidence="5">
    <location>
        <begin position="3"/>
        <end position="60"/>
    </location>
</feature>
<dbReference type="Gene3D" id="3.40.50.300">
    <property type="entry name" value="P-loop containing nucleotide triphosphate hydrolases"/>
    <property type="match status" value="1"/>
</dbReference>
<feature type="domain" description="Disease resistance R13L4/SHOC-2-like LRR" evidence="7">
    <location>
        <begin position="505"/>
        <end position="829"/>
    </location>
</feature>
<dbReference type="PANTHER" id="PTHR23155">
    <property type="entry name" value="DISEASE RESISTANCE PROTEIN RP"/>
    <property type="match status" value="1"/>
</dbReference>
<dbReference type="AlphaFoldDB" id="A0A822ZCF8"/>
<dbReference type="CDD" id="cd14798">
    <property type="entry name" value="RX-CC_like"/>
    <property type="match status" value="1"/>
</dbReference>
<dbReference type="GO" id="GO:0043531">
    <property type="term" value="F:ADP binding"/>
    <property type="evidence" value="ECO:0007669"/>
    <property type="project" value="InterPro"/>
</dbReference>
<keyword evidence="9" id="KW-1185">Reference proteome</keyword>
<dbReference type="GO" id="GO:0006952">
    <property type="term" value="P:defense response"/>
    <property type="evidence" value="ECO:0007669"/>
    <property type="project" value="UniProtKB-KW"/>
</dbReference>
<dbReference type="EMBL" id="DUZY01000006">
    <property type="protein sequence ID" value="DAD42822.1"/>
    <property type="molecule type" value="Genomic_DNA"/>
</dbReference>
<evidence type="ECO:0000259" key="6">
    <source>
        <dbReference type="Pfam" id="PF23559"/>
    </source>
</evidence>
<sequence>MDMVAELESMQAFLKDADVKSETDESVKSWVKQVRDVAYDMEDVLDEFMLRFAEQGEHQSHGFIISYIHKISRFIKNFKTRHSLATQIQEIKARLHGVSERRKRYELHSSMDQIAPASMWHDRRGDALLIEEAELVGIDKHKNKIIEWLVEGESSLGVISVVGMGGVGKTTLVKKVHDDQRVKIHFQLRAWITFSQSFKIEELLINMMRQLFDQYNKEAIPQAVEAMNDVCNAWESVQYVFPDSNCGSRVLITTRFKNIASSCIIKSDPDIYNLHPLSDEESWTLFCNKTFRSNIKNSCPLELEGLSQNILSKCEGLPLAITAIAGVLSTKQKTKVEWETIYNNLVYEFVDNEKLRSAMNVLSLSYEDLPYHLKSCFLYLRFFPEDELIEPMRLIRMWTAEGFIQIKQGIKSLEEIGESYFFELLNRRLFQIEGITADGRVDTCRVHDLIREIIISKARDQNFGSIVVAGDAKDTIMVDKRIRRLSIHNGCEKIIIAQEAESFIHLRSLFMFRVDTLSNTFRSAFFFSRPKLLKVLDLRGAPLEEFTNFFHLRYLSLRSTKVKEIPDSIKKLQNLETLDLKDTYVSALPVGILNLHKLRHLLVYRYLYDAAESLFSKFVGFKAPSRIGDLVSLQKLCYVFVVHSSNNDLIRGLGRSTQMRRLGIANLKRDDGVDLCSSIEKMRYLRSLNVVAREEGEILDLEALSSPPPPPLQRLYLKGRLEKLPHWIPSLHSLSKLSLSWSRMKDDPLEALQALPNLVQLIICHAYDGEQLCFRSKGFPRLTYLELVNLEGCKRITVEEGALPQLDQLHIVGCEKLEEAPLGIELLNNLVILAIAGMPNDFERRLRLEGEDHHRIAHIPIVRFLHFEDGYWVSD</sequence>
<reference evidence="8 9" key="1">
    <citation type="journal article" date="2020" name="Mol. Biol. Evol.">
        <title>Distinct Expression and Methylation Patterns for Genes with Different Fates following a Single Whole-Genome Duplication in Flowering Plants.</title>
        <authorList>
            <person name="Shi T."/>
            <person name="Rahmani R.S."/>
            <person name="Gugger P.F."/>
            <person name="Wang M."/>
            <person name="Li H."/>
            <person name="Zhang Y."/>
            <person name="Li Z."/>
            <person name="Wang Q."/>
            <person name="Van de Peer Y."/>
            <person name="Marchal K."/>
            <person name="Chen J."/>
        </authorList>
    </citation>
    <scope>NUCLEOTIDE SEQUENCE [LARGE SCALE GENOMIC DNA]</scope>
    <source>
        <tissue evidence="8">Leaf</tissue>
    </source>
</reference>
<dbReference type="Gene3D" id="1.20.5.4130">
    <property type="match status" value="1"/>
</dbReference>
<accession>A0A822ZCF8</accession>
<evidence type="ECO:0000313" key="9">
    <source>
        <dbReference type="Proteomes" id="UP000607653"/>
    </source>
</evidence>
<dbReference type="InterPro" id="IPR055414">
    <property type="entry name" value="LRR_R13L4/SHOC2-like"/>
</dbReference>
<dbReference type="Gene3D" id="1.10.10.10">
    <property type="entry name" value="Winged helix-like DNA-binding domain superfamily/Winged helix DNA-binding domain"/>
    <property type="match status" value="1"/>
</dbReference>
<evidence type="ECO:0000259" key="5">
    <source>
        <dbReference type="Pfam" id="PF18052"/>
    </source>
</evidence>
<dbReference type="InterPro" id="IPR038005">
    <property type="entry name" value="RX-like_CC"/>
</dbReference>
<organism evidence="8 9">
    <name type="scientific">Nelumbo nucifera</name>
    <name type="common">Sacred lotus</name>
    <dbReference type="NCBI Taxonomy" id="4432"/>
    <lineage>
        <taxon>Eukaryota</taxon>
        <taxon>Viridiplantae</taxon>
        <taxon>Streptophyta</taxon>
        <taxon>Embryophyta</taxon>
        <taxon>Tracheophyta</taxon>
        <taxon>Spermatophyta</taxon>
        <taxon>Magnoliopsida</taxon>
        <taxon>Proteales</taxon>
        <taxon>Nelumbonaceae</taxon>
        <taxon>Nelumbo</taxon>
    </lineage>
</organism>
<evidence type="ECO:0000259" key="4">
    <source>
        <dbReference type="Pfam" id="PF00931"/>
    </source>
</evidence>
<dbReference type="InterPro" id="IPR044974">
    <property type="entry name" value="Disease_R_plants"/>
</dbReference>
<proteinExistence type="predicted"/>
<gene>
    <name evidence="8" type="ORF">HUJ06_001052</name>
</gene>
<protein>
    <recommendedName>
        <fullName evidence="10">Disease resistance protein RPM1-like</fullName>
    </recommendedName>
</protein>
<comment type="caution">
    <text evidence="8">The sequence shown here is derived from an EMBL/GenBank/DDBJ whole genome shotgun (WGS) entry which is preliminary data.</text>
</comment>
<evidence type="ECO:0000256" key="3">
    <source>
        <dbReference type="ARBA" id="ARBA00022821"/>
    </source>
</evidence>
<keyword evidence="1" id="KW-0677">Repeat</keyword>
<dbReference type="Gene3D" id="3.80.10.10">
    <property type="entry name" value="Ribonuclease Inhibitor"/>
    <property type="match status" value="1"/>
</dbReference>
<name>A0A822ZCF8_NELNU</name>
<dbReference type="InterPro" id="IPR058922">
    <property type="entry name" value="WHD_DRP"/>
</dbReference>